<proteinExistence type="predicted"/>
<dbReference type="SUPFAM" id="SSF55073">
    <property type="entry name" value="Nucleotide cyclase"/>
    <property type="match status" value="1"/>
</dbReference>
<gene>
    <name evidence="4" type="ORF">IQ266_08630</name>
</gene>
<dbReference type="NCBIfam" id="TIGR00254">
    <property type="entry name" value="GGDEF"/>
    <property type="match status" value="1"/>
</dbReference>
<keyword evidence="1" id="KW-0175">Coiled coil</keyword>
<feature type="transmembrane region" description="Helical" evidence="2">
    <location>
        <begin position="32"/>
        <end position="52"/>
    </location>
</feature>
<reference evidence="4" key="1">
    <citation type="submission" date="2020-10" db="EMBL/GenBank/DDBJ databases">
        <authorList>
            <person name="Castelo-Branco R."/>
            <person name="Eusebio N."/>
            <person name="Adriana R."/>
            <person name="Vieira A."/>
            <person name="Brugerolle De Fraissinette N."/>
            <person name="Rezende De Castro R."/>
            <person name="Schneider M.P."/>
            <person name="Vasconcelos V."/>
            <person name="Leao P.N."/>
        </authorList>
    </citation>
    <scope>NUCLEOTIDE SEQUENCE</scope>
    <source>
        <strain evidence="4">LEGE 11480</strain>
    </source>
</reference>
<dbReference type="InterPro" id="IPR000160">
    <property type="entry name" value="GGDEF_dom"/>
</dbReference>
<comment type="caution">
    <text evidence="4">The sequence shown here is derived from an EMBL/GenBank/DDBJ whole genome shotgun (WGS) entry which is preliminary data.</text>
</comment>
<keyword evidence="2" id="KW-1133">Transmembrane helix</keyword>
<dbReference type="CDD" id="cd01949">
    <property type="entry name" value="GGDEF"/>
    <property type="match status" value="1"/>
</dbReference>
<dbReference type="Gene3D" id="3.30.70.270">
    <property type="match status" value="1"/>
</dbReference>
<keyword evidence="5" id="KW-1185">Reference proteome</keyword>
<feature type="coiled-coil region" evidence="1">
    <location>
        <begin position="358"/>
        <end position="389"/>
    </location>
</feature>
<dbReference type="InterPro" id="IPR029787">
    <property type="entry name" value="Nucleotide_cyclase"/>
</dbReference>
<keyword evidence="2" id="KW-0812">Transmembrane</keyword>
<evidence type="ECO:0000256" key="2">
    <source>
        <dbReference type="SAM" id="Phobius"/>
    </source>
</evidence>
<dbReference type="PANTHER" id="PTHR46663">
    <property type="entry name" value="DIGUANYLATE CYCLASE DGCT-RELATED"/>
    <property type="match status" value="1"/>
</dbReference>
<dbReference type="Proteomes" id="UP000625316">
    <property type="component" value="Unassembled WGS sequence"/>
</dbReference>
<dbReference type="EMBL" id="JADEXQ010000022">
    <property type="protein sequence ID" value="MBE9029791.1"/>
    <property type="molecule type" value="Genomic_DNA"/>
</dbReference>
<keyword evidence="2" id="KW-0472">Membrane</keyword>
<dbReference type="RefSeq" id="WP_264324609.1">
    <property type="nucleotide sequence ID" value="NZ_JADEXQ010000022.1"/>
</dbReference>
<dbReference type="PROSITE" id="PS50887">
    <property type="entry name" value="GGDEF"/>
    <property type="match status" value="1"/>
</dbReference>
<protein>
    <submittedName>
        <fullName evidence="4">Diguanylate cyclase</fullName>
    </submittedName>
</protein>
<accession>A0A928Z1X2</accession>
<feature type="domain" description="GGDEF" evidence="3">
    <location>
        <begin position="431"/>
        <end position="565"/>
    </location>
</feature>
<dbReference type="FunFam" id="3.30.70.270:FF:000001">
    <property type="entry name" value="Diguanylate cyclase domain protein"/>
    <property type="match status" value="1"/>
</dbReference>
<evidence type="ECO:0000259" key="3">
    <source>
        <dbReference type="PROSITE" id="PS50887"/>
    </source>
</evidence>
<dbReference type="SMART" id="SM00267">
    <property type="entry name" value="GGDEF"/>
    <property type="match status" value="1"/>
</dbReference>
<dbReference type="InterPro" id="IPR052163">
    <property type="entry name" value="DGC-Regulatory_Protein"/>
</dbReference>
<dbReference type="InterPro" id="IPR043128">
    <property type="entry name" value="Rev_trsase/Diguanyl_cyclase"/>
</dbReference>
<evidence type="ECO:0000313" key="5">
    <source>
        <dbReference type="Proteomes" id="UP000625316"/>
    </source>
</evidence>
<evidence type="ECO:0000313" key="4">
    <source>
        <dbReference type="EMBL" id="MBE9029791.1"/>
    </source>
</evidence>
<dbReference type="Gene3D" id="6.10.340.10">
    <property type="match status" value="1"/>
</dbReference>
<evidence type="ECO:0000256" key="1">
    <source>
        <dbReference type="SAM" id="Coils"/>
    </source>
</evidence>
<dbReference type="Gene3D" id="3.30.450.20">
    <property type="entry name" value="PAS domain"/>
    <property type="match status" value="1"/>
</dbReference>
<sequence>MLEISRSPLLLMLKPSLPKLGMRLLGVDLQKVLFCSFTFVAMVPVVFLGTWVQQNSLEVELKAVEDKHLLLANNISAALSRYATDLTATFTEKSENYTENLSVQAKTLLTSFNIRMLAVIHDGNQPVFKMGDAKYFPAGGTAALARIRKTASRQLPKVAISPVLMNTQQEPMIYICRVARDGTIVVAAVSTEYFQQVQKAITFGAGGHAAIVDQTGQAIAHPKVSWQTSAKDMSRLKPVQLMLSRQTGVTRFYSPAVEADMIAGYSFVPETGWGVMIPQPYAELEANVHQARTIALAISLAGLILAAGISWKITQSVLAPIRTLIFASQRLAAGLPVGDLMVQSRVLPSEIQHLLRSFEQMSLEVAQTRENLQEKVAERTHELVQEAEERHKLEQQLRAMATHDSLTGLPNRRLLAEQLQQTIDRMTRSREAAALLFIDLDGFKAINDSVGHQIGDALLIQVADRLKSGLRASDSVFRWGGDEFIVLSESANTIEDAIALGNKILDAIKMVYQIESHRILIGGSIGIKQISSHLGEVVADQILADADAAMYQAKTRKNCVVVHSSMTNLIQQ</sequence>
<dbReference type="CDD" id="cd12912">
    <property type="entry name" value="PDC2_MCP_like"/>
    <property type="match status" value="1"/>
</dbReference>
<organism evidence="4 5">
    <name type="scientific">Romeriopsis navalis LEGE 11480</name>
    <dbReference type="NCBI Taxonomy" id="2777977"/>
    <lineage>
        <taxon>Bacteria</taxon>
        <taxon>Bacillati</taxon>
        <taxon>Cyanobacteriota</taxon>
        <taxon>Cyanophyceae</taxon>
        <taxon>Leptolyngbyales</taxon>
        <taxon>Leptolyngbyaceae</taxon>
        <taxon>Romeriopsis</taxon>
        <taxon>Romeriopsis navalis</taxon>
    </lineage>
</organism>
<dbReference type="Pfam" id="PF00990">
    <property type="entry name" value="GGDEF"/>
    <property type="match status" value="1"/>
</dbReference>
<dbReference type="PANTHER" id="PTHR46663:SF2">
    <property type="entry name" value="GGDEF DOMAIN-CONTAINING PROTEIN"/>
    <property type="match status" value="1"/>
</dbReference>
<dbReference type="AlphaFoldDB" id="A0A928Z1X2"/>
<name>A0A928Z1X2_9CYAN</name>